<accession>A0A9W7WQ98</accession>
<dbReference type="AlphaFoldDB" id="A0A9W7WQ98"/>
<organism evidence="7 8">
    <name type="scientific">Triplophysa rosa</name>
    <name type="common">Cave loach</name>
    <dbReference type="NCBI Taxonomy" id="992332"/>
    <lineage>
        <taxon>Eukaryota</taxon>
        <taxon>Metazoa</taxon>
        <taxon>Chordata</taxon>
        <taxon>Craniata</taxon>
        <taxon>Vertebrata</taxon>
        <taxon>Euteleostomi</taxon>
        <taxon>Actinopterygii</taxon>
        <taxon>Neopterygii</taxon>
        <taxon>Teleostei</taxon>
        <taxon>Ostariophysi</taxon>
        <taxon>Cypriniformes</taxon>
        <taxon>Nemacheilidae</taxon>
        <taxon>Triplophysa</taxon>
    </lineage>
</organism>
<dbReference type="InterPro" id="IPR030417">
    <property type="entry name" value="MS4A"/>
</dbReference>
<evidence type="ECO:0000256" key="2">
    <source>
        <dbReference type="ARBA" id="ARBA00009565"/>
    </source>
</evidence>
<feature type="transmembrane region" description="Helical" evidence="6">
    <location>
        <begin position="184"/>
        <end position="205"/>
    </location>
</feature>
<comment type="subcellular location">
    <subcellularLocation>
        <location evidence="1">Membrane</location>
        <topology evidence="1">Multi-pass membrane protein</topology>
    </subcellularLocation>
</comment>
<evidence type="ECO:0000256" key="6">
    <source>
        <dbReference type="SAM" id="Phobius"/>
    </source>
</evidence>
<dbReference type="GO" id="GO:0016020">
    <property type="term" value="C:membrane"/>
    <property type="evidence" value="ECO:0007669"/>
    <property type="project" value="UniProtKB-SubCell"/>
</dbReference>
<dbReference type="Proteomes" id="UP001059041">
    <property type="component" value="Linkage Group LG8"/>
</dbReference>
<keyword evidence="4 6" id="KW-1133">Transmembrane helix</keyword>
<proteinExistence type="inferred from homology"/>
<reference evidence="7" key="1">
    <citation type="submission" date="2021-02" db="EMBL/GenBank/DDBJ databases">
        <title>Comparative genomics reveals that relaxation of natural selection precedes convergent phenotypic evolution of cavefish.</title>
        <authorList>
            <person name="Peng Z."/>
        </authorList>
    </citation>
    <scope>NUCLEOTIDE SEQUENCE</scope>
    <source>
        <tissue evidence="7">Muscle</tissue>
    </source>
</reference>
<comment type="caution">
    <text evidence="7">The sequence shown here is derived from an EMBL/GenBank/DDBJ whole genome shotgun (WGS) entry which is preliminary data.</text>
</comment>
<sequence>MSLTISQGDGMTVISVTTNPKSKWPLLCQILGTLCYSPVCSVAQKPKGNLTNTLTTLGVVQMIVGVINIVLGILLTILRVYSVIMDCQAPFWLGGMFLAVGIMCILAAKFPSPCLLVITVILNIVSAGLAIAAVVLYSVDMAVGSYQWCNDYYSATPSPEQRRNTEICQYYKHHNQMILGGLDIMMIVLAVLQLCVTISFCVLTLKALCKKSGAAKSVEDPQPYKPLLEDAAANPAC</sequence>
<feature type="transmembrane region" description="Helical" evidence="6">
    <location>
        <begin position="115"/>
        <end position="137"/>
    </location>
</feature>
<evidence type="ECO:0000256" key="4">
    <source>
        <dbReference type="ARBA" id="ARBA00022989"/>
    </source>
</evidence>
<dbReference type="EMBL" id="JAFHDT010000008">
    <property type="protein sequence ID" value="KAI7806344.1"/>
    <property type="molecule type" value="Genomic_DNA"/>
</dbReference>
<protein>
    <submittedName>
        <fullName evidence="7">Uncharacterized protein</fullName>
    </submittedName>
</protein>
<evidence type="ECO:0000313" key="8">
    <source>
        <dbReference type="Proteomes" id="UP001059041"/>
    </source>
</evidence>
<dbReference type="PANTHER" id="PTHR23320">
    <property type="entry name" value="MEMBRANE-SPANNING 4-DOMAINS SUBFAMILY A MS4A -RELATED"/>
    <property type="match status" value="1"/>
</dbReference>
<dbReference type="Pfam" id="PF04103">
    <property type="entry name" value="CD20"/>
    <property type="match status" value="1"/>
</dbReference>
<dbReference type="InterPro" id="IPR007237">
    <property type="entry name" value="CD20-like"/>
</dbReference>
<evidence type="ECO:0000256" key="1">
    <source>
        <dbReference type="ARBA" id="ARBA00004141"/>
    </source>
</evidence>
<gene>
    <name evidence="7" type="ORF">IRJ41_004276</name>
</gene>
<name>A0A9W7WQ98_TRIRA</name>
<keyword evidence="8" id="KW-1185">Reference proteome</keyword>
<evidence type="ECO:0000256" key="3">
    <source>
        <dbReference type="ARBA" id="ARBA00022692"/>
    </source>
</evidence>
<keyword evidence="5 6" id="KW-0472">Membrane</keyword>
<dbReference type="PANTHER" id="PTHR23320:SF125">
    <property type="entry name" value="TRANSMEMBRANE PROTEIN 176L.1-RELATED"/>
    <property type="match status" value="1"/>
</dbReference>
<keyword evidence="3 6" id="KW-0812">Transmembrane</keyword>
<feature type="transmembrane region" description="Helical" evidence="6">
    <location>
        <begin position="54"/>
        <end position="77"/>
    </location>
</feature>
<dbReference type="OrthoDB" id="8951938at2759"/>
<comment type="similarity">
    <text evidence="2">Belongs to the MS4A family.</text>
</comment>
<feature type="transmembrane region" description="Helical" evidence="6">
    <location>
        <begin position="89"/>
        <end position="108"/>
    </location>
</feature>
<evidence type="ECO:0000256" key="5">
    <source>
        <dbReference type="ARBA" id="ARBA00023136"/>
    </source>
</evidence>
<evidence type="ECO:0000313" key="7">
    <source>
        <dbReference type="EMBL" id="KAI7806344.1"/>
    </source>
</evidence>